<dbReference type="RefSeq" id="WP_149328984.1">
    <property type="nucleotide sequence ID" value="NZ_VTPY01000005.1"/>
</dbReference>
<feature type="signal peptide" evidence="1">
    <location>
        <begin position="1"/>
        <end position="22"/>
    </location>
</feature>
<dbReference type="Proteomes" id="UP000486760">
    <property type="component" value="Unassembled WGS sequence"/>
</dbReference>
<evidence type="ECO:0000313" key="3">
    <source>
        <dbReference type="Proteomes" id="UP000486760"/>
    </source>
</evidence>
<protein>
    <recommendedName>
        <fullName evidence="4">Outer membrane protein domain-containing protein</fullName>
    </recommendedName>
</protein>
<keyword evidence="1" id="KW-0732">Signal</keyword>
<comment type="caution">
    <text evidence="2">The sequence shown here is derived from an EMBL/GenBank/DDBJ whole genome shotgun (WGS) entry which is preliminary data.</text>
</comment>
<dbReference type="EMBL" id="VTPY01000005">
    <property type="protein sequence ID" value="KAA0011242.1"/>
    <property type="molecule type" value="Genomic_DNA"/>
</dbReference>
<evidence type="ECO:0000256" key="1">
    <source>
        <dbReference type="SAM" id="SignalP"/>
    </source>
</evidence>
<gene>
    <name evidence="2" type="ORF">F0A17_14065</name>
</gene>
<keyword evidence="3" id="KW-1185">Reference proteome</keyword>
<organism evidence="2 3">
    <name type="scientific">Billgrantia pellis</name>
    <dbReference type="NCBI Taxonomy" id="2606936"/>
    <lineage>
        <taxon>Bacteria</taxon>
        <taxon>Pseudomonadati</taxon>
        <taxon>Pseudomonadota</taxon>
        <taxon>Gammaproteobacteria</taxon>
        <taxon>Oceanospirillales</taxon>
        <taxon>Halomonadaceae</taxon>
        <taxon>Billgrantia</taxon>
    </lineage>
</organism>
<feature type="chain" id="PRO_5030807543" description="Outer membrane protein domain-containing protein" evidence="1">
    <location>
        <begin position="23"/>
        <end position="226"/>
    </location>
</feature>
<dbReference type="Gene3D" id="2.40.160.170">
    <property type="match status" value="1"/>
</dbReference>
<evidence type="ECO:0008006" key="4">
    <source>
        <dbReference type="Google" id="ProtNLM"/>
    </source>
</evidence>
<evidence type="ECO:0000313" key="2">
    <source>
        <dbReference type="EMBL" id="KAA0011242.1"/>
    </source>
</evidence>
<reference evidence="2 3" key="1">
    <citation type="submission" date="2019-08" db="EMBL/GenBank/DDBJ databases">
        <title>Bioinformatics analysis of the strain L3 and L5.</title>
        <authorList>
            <person name="Li X."/>
        </authorList>
    </citation>
    <scope>NUCLEOTIDE SEQUENCE [LARGE SCALE GENOMIC DNA]</scope>
    <source>
        <strain evidence="2 3">L5</strain>
    </source>
</reference>
<proteinExistence type="predicted"/>
<accession>A0A7V7KH41</accession>
<name>A0A7V7KH41_9GAMM</name>
<dbReference type="AlphaFoldDB" id="A0A7V7KH41"/>
<sequence length="226" mass="24451">MKKTTTGLAVALCLSATSLAQAYDGRMTLGAVAGTTGLGADLAWRFNERFGISARYTGGIEREIDYSTNDVNYDGDVSLAGGKLTLDYYPFASGFFLSAGLMLPDIDADIVGRPRKAAYEFNGQEYPTDALGTLHGKATLVDGVRPYAGLGWRQAHRSGFGVFAEIGVIPTDPDVSLRTSIGYEDTNLPGSAQLREEIRQEEERLKDEAEKWPVYPVAVLGVSYTF</sequence>